<comment type="caution">
    <text evidence="14">The sequence shown here is derived from an EMBL/GenBank/DDBJ whole genome shotgun (WGS) entry which is preliminary data.</text>
</comment>
<evidence type="ECO:0000256" key="2">
    <source>
        <dbReference type="ARBA" id="ARBA00007193"/>
    </source>
</evidence>
<keyword evidence="8 12" id="KW-0406">Ion transport</keyword>
<dbReference type="PANTHER" id="PTHR11690">
    <property type="entry name" value="AMILORIDE-SENSITIVE SODIUM CHANNEL-RELATED"/>
    <property type="match status" value="1"/>
</dbReference>
<dbReference type="GO" id="GO:0005886">
    <property type="term" value="C:plasma membrane"/>
    <property type="evidence" value="ECO:0007669"/>
    <property type="project" value="TreeGrafter"/>
</dbReference>
<dbReference type="OrthoDB" id="6021021at2759"/>
<dbReference type="EMBL" id="NEVH01016331">
    <property type="protein sequence ID" value="PNF25545.1"/>
    <property type="molecule type" value="Genomic_DNA"/>
</dbReference>
<dbReference type="InParanoid" id="A0A2J7QAD0"/>
<feature type="transmembrane region" description="Helical" evidence="13">
    <location>
        <begin position="72"/>
        <end position="94"/>
    </location>
</feature>
<evidence type="ECO:0000256" key="10">
    <source>
        <dbReference type="ARBA" id="ARBA00023201"/>
    </source>
</evidence>
<evidence type="ECO:0000256" key="9">
    <source>
        <dbReference type="ARBA" id="ARBA00023136"/>
    </source>
</evidence>
<keyword evidence="11 12" id="KW-0407">Ion channel</keyword>
<evidence type="ECO:0000256" key="3">
    <source>
        <dbReference type="ARBA" id="ARBA00022448"/>
    </source>
</evidence>
<dbReference type="InterPro" id="IPR001873">
    <property type="entry name" value="ENaC"/>
</dbReference>
<evidence type="ECO:0000256" key="5">
    <source>
        <dbReference type="ARBA" id="ARBA00022692"/>
    </source>
</evidence>
<dbReference type="STRING" id="105785.A0A2J7QAD0"/>
<feature type="transmembrane region" description="Helical" evidence="13">
    <location>
        <begin position="502"/>
        <end position="526"/>
    </location>
</feature>
<keyword evidence="3 12" id="KW-0813">Transport</keyword>
<evidence type="ECO:0000256" key="7">
    <source>
        <dbReference type="ARBA" id="ARBA00023053"/>
    </source>
</evidence>
<dbReference type="PRINTS" id="PR01078">
    <property type="entry name" value="AMINACHANNEL"/>
</dbReference>
<accession>A0A2J7QAD0</accession>
<keyword evidence="9 13" id="KW-0472">Membrane</keyword>
<evidence type="ECO:0000313" key="15">
    <source>
        <dbReference type="Proteomes" id="UP000235965"/>
    </source>
</evidence>
<evidence type="ECO:0000256" key="1">
    <source>
        <dbReference type="ARBA" id="ARBA00004141"/>
    </source>
</evidence>
<evidence type="ECO:0000256" key="11">
    <source>
        <dbReference type="ARBA" id="ARBA00023303"/>
    </source>
</evidence>
<protein>
    <recommendedName>
        <fullName evidence="16">Pickpocket protein 28</fullName>
    </recommendedName>
</protein>
<evidence type="ECO:0000256" key="13">
    <source>
        <dbReference type="SAM" id="Phobius"/>
    </source>
</evidence>
<dbReference type="PROSITE" id="PS01206">
    <property type="entry name" value="ASC"/>
    <property type="match status" value="1"/>
</dbReference>
<dbReference type="Gene3D" id="2.60.470.10">
    <property type="entry name" value="Acid-sensing ion channels like domains"/>
    <property type="match status" value="1"/>
</dbReference>
<evidence type="ECO:0000256" key="8">
    <source>
        <dbReference type="ARBA" id="ARBA00023065"/>
    </source>
</evidence>
<reference evidence="14 15" key="1">
    <citation type="submission" date="2017-12" db="EMBL/GenBank/DDBJ databases">
        <title>Hemimetabolous genomes reveal molecular basis of termite eusociality.</title>
        <authorList>
            <person name="Harrison M.C."/>
            <person name="Jongepier E."/>
            <person name="Robertson H.M."/>
            <person name="Arning N."/>
            <person name="Bitard-Feildel T."/>
            <person name="Chao H."/>
            <person name="Childers C.P."/>
            <person name="Dinh H."/>
            <person name="Doddapaneni H."/>
            <person name="Dugan S."/>
            <person name="Gowin J."/>
            <person name="Greiner C."/>
            <person name="Han Y."/>
            <person name="Hu H."/>
            <person name="Hughes D.S.T."/>
            <person name="Huylmans A.-K."/>
            <person name="Kemena C."/>
            <person name="Kremer L.P.M."/>
            <person name="Lee S.L."/>
            <person name="Lopez-Ezquerra A."/>
            <person name="Mallet L."/>
            <person name="Monroy-Kuhn J.M."/>
            <person name="Moser A."/>
            <person name="Murali S.C."/>
            <person name="Muzny D.M."/>
            <person name="Otani S."/>
            <person name="Piulachs M.-D."/>
            <person name="Poelchau M."/>
            <person name="Qu J."/>
            <person name="Schaub F."/>
            <person name="Wada-Katsumata A."/>
            <person name="Worley K.C."/>
            <person name="Xie Q."/>
            <person name="Ylla G."/>
            <person name="Poulsen M."/>
            <person name="Gibbs R.A."/>
            <person name="Schal C."/>
            <person name="Richards S."/>
            <person name="Belles X."/>
            <person name="Korb J."/>
            <person name="Bornberg-Bauer E."/>
        </authorList>
    </citation>
    <scope>NUCLEOTIDE SEQUENCE [LARGE SCALE GENOMIC DNA]</scope>
    <source>
        <tissue evidence="14">Whole body</tissue>
    </source>
</reference>
<keyword evidence="7" id="KW-0915">Sodium</keyword>
<dbReference type="Gene3D" id="1.10.287.770">
    <property type="entry name" value="YojJ-like"/>
    <property type="match status" value="1"/>
</dbReference>
<dbReference type="Pfam" id="PF00858">
    <property type="entry name" value="ASC"/>
    <property type="match status" value="1"/>
</dbReference>
<proteinExistence type="inferred from homology"/>
<dbReference type="PANTHER" id="PTHR11690:SF288">
    <property type="entry name" value="AMILORIDE-SENSITIVE NA+ CHANNEL-RELATED"/>
    <property type="match status" value="1"/>
</dbReference>
<comment type="similarity">
    <text evidence="2 12">Belongs to the amiloride-sensitive sodium channel (TC 1.A.6) family.</text>
</comment>
<evidence type="ECO:0000256" key="6">
    <source>
        <dbReference type="ARBA" id="ARBA00022989"/>
    </source>
</evidence>
<name>A0A2J7QAD0_9NEOP</name>
<keyword evidence="6 13" id="KW-1133">Transmembrane helix</keyword>
<dbReference type="InterPro" id="IPR020903">
    <property type="entry name" value="ENaC_CS"/>
</dbReference>
<organism evidence="14 15">
    <name type="scientific">Cryptotermes secundus</name>
    <dbReference type="NCBI Taxonomy" id="105785"/>
    <lineage>
        <taxon>Eukaryota</taxon>
        <taxon>Metazoa</taxon>
        <taxon>Ecdysozoa</taxon>
        <taxon>Arthropoda</taxon>
        <taxon>Hexapoda</taxon>
        <taxon>Insecta</taxon>
        <taxon>Pterygota</taxon>
        <taxon>Neoptera</taxon>
        <taxon>Polyneoptera</taxon>
        <taxon>Dictyoptera</taxon>
        <taxon>Blattodea</taxon>
        <taxon>Blattoidea</taxon>
        <taxon>Termitoidae</taxon>
        <taxon>Kalotermitidae</taxon>
        <taxon>Cryptotermitinae</taxon>
        <taxon>Cryptotermes</taxon>
    </lineage>
</organism>
<comment type="subcellular location">
    <subcellularLocation>
        <location evidence="1">Membrane</location>
        <topology evidence="1">Multi-pass membrane protein</topology>
    </subcellularLocation>
</comment>
<keyword evidence="10 12" id="KW-0739">Sodium transport</keyword>
<evidence type="ECO:0000313" key="14">
    <source>
        <dbReference type="EMBL" id="PNF25545.1"/>
    </source>
</evidence>
<sequence>MTCKLGSPQATRRTTSKKCDDFVMDIEEDNKWRKPNGLFDLLRNNTMEFCCSTSLHGLRYIGENHRHASERIFWLISFLISTAVVAHFIFKIWIRWNTSPVLVSFADVPTPVWNIPFPAITICPQVKVKNTSFSVSSTLLKDNKTDEEREKLLYSRLVCDIEDFESNGNDTVDNRAIKFIEEVAPEIDEVMFECYWRGILESCSDIFTSVLTDNGLCYTFNILSSTELFNNGTIQREDKHLDHGETSNWSLEGGFPDNKANEAFPRRALDAGAYSGLTIFIYMENENINPLCSFSIHGVKALLHNPTDFPNVVNQYFRVPLDRDVVIGIKPNVMSTSAELRSYPPERRQCFFTTERHLLHFSIYTQENCDSECYTNYTLKNCGCVAYYMPRDKNTPICGPGKNQCMKEVLENYASDDEGLSKCNCMPACAEITYDVENSHAKFSWLDTLNAFDKIRGSNQTTTAKEKIARAAFYYKERQYVTSRRGELYGPADFLASCGGLLGLYLGFSILSLVEIVYFFTVRLCYKFQSSEKKHPAP</sequence>
<dbReference type="GO" id="GO:0015280">
    <property type="term" value="F:ligand-gated sodium channel activity"/>
    <property type="evidence" value="ECO:0007669"/>
    <property type="project" value="TreeGrafter"/>
</dbReference>
<dbReference type="FunCoup" id="A0A2J7QAD0">
    <property type="interactions" value="31"/>
</dbReference>
<keyword evidence="15" id="KW-1185">Reference proteome</keyword>
<dbReference type="Proteomes" id="UP000235965">
    <property type="component" value="Unassembled WGS sequence"/>
</dbReference>
<evidence type="ECO:0008006" key="16">
    <source>
        <dbReference type="Google" id="ProtNLM"/>
    </source>
</evidence>
<keyword evidence="4 12" id="KW-0894">Sodium channel</keyword>
<evidence type="ECO:0000256" key="12">
    <source>
        <dbReference type="RuleBase" id="RU000679"/>
    </source>
</evidence>
<evidence type="ECO:0000256" key="4">
    <source>
        <dbReference type="ARBA" id="ARBA00022461"/>
    </source>
</evidence>
<gene>
    <name evidence="14" type="ORF">B7P43_G05193</name>
</gene>
<keyword evidence="5 12" id="KW-0812">Transmembrane</keyword>
<dbReference type="AlphaFoldDB" id="A0A2J7QAD0"/>